<dbReference type="Gene3D" id="1.10.287.110">
    <property type="entry name" value="DnaJ domain"/>
    <property type="match status" value="1"/>
</dbReference>
<evidence type="ECO:0000256" key="1">
    <source>
        <dbReference type="SAM" id="MobiDB-lite"/>
    </source>
</evidence>
<dbReference type="GO" id="GO:0072583">
    <property type="term" value="P:clathrin-dependent endocytosis"/>
    <property type="evidence" value="ECO:0007669"/>
    <property type="project" value="TreeGrafter"/>
</dbReference>
<dbReference type="PANTHER" id="PTHR23172:SF19">
    <property type="entry name" value="J DOMAIN-CONTAINING PROTEIN"/>
    <property type="match status" value="1"/>
</dbReference>
<reference evidence="4" key="2">
    <citation type="submission" date="2015-01" db="EMBL/GenBank/DDBJ databases">
        <title>Evolutionary Origins and Diversification of the Mycorrhizal Mutualists.</title>
        <authorList>
            <consortium name="DOE Joint Genome Institute"/>
            <consortium name="Mycorrhizal Genomics Consortium"/>
            <person name="Kohler A."/>
            <person name="Kuo A."/>
            <person name="Nagy L.G."/>
            <person name="Floudas D."/>
            <person name="Copeland A."/>
            <person name="Barry K.W."/>
            <person name="Cichocki N."/>
            <person name="Veneault-Fourrey C."/>
            <person name="LaButti K."/>
            <person name="Lindquist E.A."/>
            <person name="Lipzen A."/>
            <person name="Lundell T."/>
            <person name="Morin E."/>
            <person name="Murat C."/>
            <person name="Riley R."/>
            <person name="Ohm R."/>
            <person name="Sun H."/>
            <person name="Tunlid A."/>
            <person name="Henrissat B."/>
            <person name="Grigoriev I.V."/>
            <person name="Hibbett D.S."/>
            <person name="Martin F."/>
        </authorList>
    </citation>
    <scope>NUCLEOTIDE SEQUENCE [LARGE SCALE GENOMIC DNA]</scope>
    <source>
        <strain evidence="4">MAFF 305830</strain>
    </source>
</reference>
<dbReference type="GO" id="GO:0031982">
    <property type="term" value="C:vesicle"/>
    <property type="evidence" value="ECO:0007669"/>
    <property type="project" value="TreeGrafter"/>
</dbReference>
<dbReference type="PANTHER" id="PTHR23172">
    <property type="entry name" value="AUXILIN/CYCLIN G-ASSOCIATED KINASE-RELATED"/>
    <property type="match status" value="1"/>
</dbReference>
<feature type="compositionally biased region" description="Basic and acidic residues" evidence="1">
    <location>
        <begin position="304"/>
        <end position="315"/>
    </location>
</feature>
<evidence type="ECO:0000313" key="3">
    <source>
        <dbReference type="EMBL" id="KIM32629.1"/>
    </source>
</evidence>
<gene>
    <name evidence="3" type="ORF">M408DRAFT_326409</name>
</gene>
<dbReference type="OrthoDB" id="1717591at2759"/>
<feature type="compositionally biased region" description="Polar residues" evidence="1">
    <location>
        <begin position="62"/>
        <end position="85"/>
    </location>
</feature>
<dbReference type="EMBL" id="KN824279">
    <property type="protein sequence ID" value="KIM32629.1"/>
    <property type="molecule type" value="Genomic_DNA"/>
</dbReference>
<feature type="domain" description="UBA" evidence="2">
    <location>
        <begin position="365"/>
        <end position="407"/>
    </location>
</feature>
<proteinExistence type="predicted"/>
<dbReference type="InterPro" id="IPR036869">
    <property type="entry name" value="J_dom_sf"/>
</dbReference>
<dbReference type="SUPFAM" id="SSF46934">
    <property type="entry name" value="UBA-like"/>
    <property type="match status" value="1"/>
</dbReference>
<dbReference type="InterPro" id="IPR015940">
    <property type="entry name" value="UBA"/>
</dbReference>
<feature type="region of interest" description="Disordered" evidence="1">
    <location>
        <begin position="1"/>
        <end position="365"/>
    </location>
</feature>
<feature type="region of interest" description="Disordered" evidence="1">
    <location>
        <begin position="490"/>
        <end position="516"/>
    </location>
</feature>
<dbReference type="GO" id="GO:0005737">
    <property type="term" value="C:cytoplasm"/>
    <property type="evidence" value="ECO:0007669"/>
    <property type="project" value="TreeGrafter"/>
</dbReference>
<keyword evidence="4" id="KW-1185">Reference proteome</keyword>
<feature type="region of interest" description="Disordered" evidence="1">
    <location>
        <begin position="788"/>
        <end position="836"/>
    </location>
</feature>
<dbReference type="PROSITE" id="PS50030">
    <property type="entry name" value="UBA"/>
    <property type="match status" value="1"/>
</dbReference>
<organism evidence="3 4">
    <name type="scientific">Serendipita vermifera MAFF 305830</name>
    <dbReference type="NCBI Taxonomy" id="933852"/>
    <lineage>
        <taxon>Eukaryota</taxon>
        <taxon>Fungi</taxon>
        <taxon>Dikarya</taxon>
        <taxon>Basidiomycota</taxon>
        <taxon>Agaricomycotina</taxon>
        <taxon>Agaricomycetes</taxon>
        <taxon>Sebacinales</taxon>
        <taxon>Serendipitaceae</taxon>
        <taxon>Serendipita</taxon>
    </lineage>
</organism>
<feature type="compositionally biased region" description="Polar residues" evidence="1">
    <location>
        <begin position="350"/>
        <end position="362"/>
    </location>
</feature>
<dbReference type="Gene3D" id="1.25.40.10">
    <property type="entry name" value="Tetratricopeptide repeat domain"/>
    <property type="match status" value="1"/>
</dbReference>
<feature type="compositionally biased region" description="Polar residues" evidence="1">
    <location>
        <begin position="137"/>
        <end position="153"/>
    </location>
</feature>
<dbReference type="GO" id="GO:0072318">
    <property type="term" value="P:clathrin coat disassembly"/>
    <property type="evidence" value="ECO:0007669"/>
    <property type="project" value="TreeGrafter"/>
</dbReference>
<evidence type="ECO:0000259" key="2">
    <source>
        <dbReference type="PROSITE" id="PS50030"/>
    </source>
</evidence>
<feature type="compositionally biased region" description="Acidic residues" evidence="1">
    <location>
        <begin position="275"/>
        <end position="284"/>
    </location>
</feature>
<dbReference type="STRING" id="933852.A0A0C3BKS6"/>
<dbReference type="InterPro" id="IPR009060">
    <property type="entry name" value="UBA-like_sf"/>
</dbReference>
<name>A0A0C3BKS6_SERVB</name>
<protein>
    <recommendedName>
        <fullName evidence="2">UBA domain-containing protein</fullName>
    </recommendedName>
</protein>
<dbReference type="HOGENOM" id="CLU_005723_1_1_1"/>
<dbReference type="FunFam" id="1.10.287.110:FF:000002">
    <property type="entry name" value="putative tyrosine-protein phosphatase auxilin isoform X2"/>
    <property type="match status" value="1"/>
</dbReference>
<reference evidence="3 4" key="1">
    <citation type="submission" date="2014-04" db="EMBL/GenBank/DDBJ databases">
        <authorList>
            <consortium name="DOE Joint Genome Institute"/>
            <person name="Kuo A."/>
            <person name="Zuccaro A."/>
            <person name="Kohler A."/>
            <person name="Nagy L.G."/>
            <person name="Floudas D."/>
            <person name="Copeland A."/>
            <person name="Barry K.W."/>
            <person name="Cichocki N."/>
            <person name="Veneault-Fourrey C."/>
            <person name="LaButti K."/>
            <person name="Lindquist E.A."/>
            <person name="Lipzen A."/>
            <person name="Lundell T."/>
            <person name="Morin E."/>
            <person name="Murat C."/>
            <person name="Sun H."/>
            <person name="Tunlid A."/>
            <person name="Henrissat B."/>
            <person name="Grigoriev I.V."/>
            <person name="Hibbett D.S."/>
            <person name="Martin F."/>
            <person name="Nordberg H.P."/>
            <person name="Cantor M.N."/>
            <person name="Hua S.X."/>
        </authorList>
    </citation>
    <scope>NUCLEOTIDE SEQUENCE [LARGE SCALE GENOMIC DNA]</scope>
    <source>
        <strain evidence="3 4">MAFF 305830</strain>
    </source>
</reference>
<feature type="region of interest" description="Disordered" evidence="1">
    <location>
        <begin position="531"/>
        <end position="619"/>
    </location>
</feature>
<feature type="compositionally biased region" description="Basic and acidic residues" evidence="1">
    <location>
        <begin position="106"/>
        <end position="128"/>
    </location>
</feature>
<dbReference type="SUPFAM" id="SSF46565">
    <property type="entry name" value="Chaperone J-domain"/>
    <property type="match status" value="1"/>
</dbReference>
<dbReference type="Gene3D" id="1.10.8.10">
    <property type="entry name" value="DNA helicase RuvA subunit, C-terminal domain"/>
    <property type="match status" value="1"/>
</dbReference>
<sequence>MDAFAGLAWDEPKSQKPQNATLGSQHQRQLTPAQSSLSSSSDSFGKLASAGQHIPISPKPTHYTSNGSASTAIPTSGRATTNQSGGDPFSGLFARGGSPNVNMSMADRRAHAERERREKERREKEKLDAQGAMWDQLDSTFSANGSKPTSRVASPSPAIFSTRANAAASPPIGLKTNPGVKTATSPPLNTDLFWSMHHSPPSASSGTSSPALVPQRVTPSTRPLQPSSNSILEQLGSRPTPTSSHRNSWSQLDALAAPKPSAASTSQPTAGLDPFDLDFLEETDSPIPQPTSHQPTPPRSRARTPGDFDFNERSFDSGVSTDEDDILGDLAKPVERKASPEIPIRPAAVRTTSSSSLTNGARSVSPPPHLIGQIVEMGFTPVQARVALAATDTGMNVEAALESLLAAGGDFASAEPYRKADVPRTSRSRQATRDSLDNGPPRASGTSTPSSITAQLQADKLLAQASEIGFNMFSKANAFWNQGKEAVQKAYEESVKTSGTPNPPPPTDGRPKWMTGDVIEPVTPVTASVFRDDSDVGLGGSFQPPEPQQRSRPVDKSLPAVAPSQSARNLIFEDEAPTYVSPHRRKSAAPNTSRAALPADTPAPRRSVASSRPAPQPSRVKIVVPEASSAAIASCVSSRTKGTELFKLGQYGDAEAAYTVAITSLPPTHILLASLYTNRAAARLKTGDSGGAVGDCTNVFRLMNIGDDMAGLMDLDDGKAWKFDGVPGKMDLREQAVKALQRRAAGLEMMERWEKARVDWERLAGLNWAQAQGRVKEEATRSAARCRGMVNSAMRPNESGSTSTDLPRAAPSRPKPRPTPRPSGPSRPSEASKRLKAAEVALELEENERIQLKDSVDARIQSWKGGKEANLRALIASLETVLWPELGWVKVGMHELVTPSQVKIRYTKAIAKVHPDKLKTGNTTVEQRMIANGVFAGLNEAWGAFQQ</sequence>
<feature type="region of interest" description="Disordered" evidence="1">
    <location>
        <begin position="416"/>
        <end position="451"/>
    </location>
</feature>
<dbReference type="AlphaFoldDB" id="A0A0C3BKS6"/>
<dbReference type="InterPro" id="IPR011990">
    <property type="entry name" value="TPR-like_helical_dom_sf"/>
</dbReference>
<accession>A0A0C3BKS6</accession>
<dbReference type="Pfam" id="PF00627">
    <property type="entry name" value="UBA"/>
    <property type="match status" value="1"/>
</dbReference>
<dbReference type="GO" id="GO:0030276">
    <property type="term" value="F:clathrin binding"/>
    <property type="evidence" value="ECO:0007669"/>
    <property type="project" value="TreeGrafter"/>
</dbReference>
<feature type="compositionally biased region" description="Low complexity" evidence="1">
    <location>
        <begin position="199"/>
        <end position="211"/>
    </location>
</feature>
<dbReference type="Proteomes" id="UP000054097">
    <property type="component" value="Unassembled WGS sequence"/>
</dbReference>
<feature type="compositionally biased region" description="Polar residues" evidence="1">
    <location>
        <begin position="217"/>
        <end position="251"/>
    </location>
</feature>
<feature type="compositionally biased region" description="Polar residues" evidence="1">
    <location>
        <begin position="15"/>
        <end position="34"/>
    </location>
</feature>
<evidence type="ECO:0000313" key="4">
    <source>
        <dbReference type="Proteomes" id="UP000054097"/>
    </source>
</evidence>
<dbReference type="SUPFAM" id="SSF48452">
    <property type="entry name" value="TPR-like"/>
    <property type="match status" value="1"/>
</dbReference>